<sequence>MLWFVLLAAGMWILQGLLGLWQLRHFNQRFKLLRKEGRVVIGKSKGRVTAGVVLMFCLDQDCNIIRGEKMEGFSIFARLKPFNSFNHFNLLELEESKCNRLGKSASKAVMNAIENYKAFINIAKSDMEVVGTENTRITV</sequence>
<dbReference type="InterPro" id="IPR009693">
    <property type="entry name" value="Glucitol_operon_activator"/>
</dbReference>
<evidence type="ECO:0000313" key="1">
    <source>
        <dbReference type="EMBL" id="MCC5466982.1"/>
    </source>
</evidence>
<accession>A0ABS8HXY2</accession>
<dbReference type="EMBL" id="JAJHJB010000025">
    <property type="protein sequence ID" value="MCC5466982.1"/>
    <property type="molecule type" value="Genomic_DNA"/>
</dbReference>
<dbReference type="PIRSF" id="PIRSF011474">
    <property type="entry name" value="Glucitol_operon_activator"/>
    <property type="match status" value="1"/>
</dbReference>
<evidence type="ECO:0000313" key="2">
    <source>
        <dbReference type="Proteomes" id="UP001165492"/>
    </source>
</evidence>
<reference evidence="1" key="1">
    <citation type="submission" date="2021-11" db="EMBL/GenBank/DDBJ databases">
        <title>Description of a new species Pelosinus isolated from the bottom sediments of Lake Baikal.</title>
        <authorList>
            <person name="Zakharyuk A."/>
        </authorList>
    </citation>
    <scope>NUCLEOTIDE SEQUENCE</scope>
    <source>
        <strain evidence="1">Bkl1</strain>
    </source>
</reference>
<dbReference type="Pfam" id="PF06923">
    <property type="entry name" value="GutM"/>
    <property type="match status" value="1"/>
</dbReference>
<name>A0ABS8HXY2_9FIRM</name>
<proteinExistence type="predicted"/>
<dbReference type="Proteomes" id="UP001165492">
    <property type="component" value="Unassembled WGS sequence"/>
</dbReference>
<comment type="caution">
    <text evidence="1">The sequence shown here is derived from an EMBL/GenBank/DDBJ whole genome shotgun (WGS) entry which is preliminary data.</text>
</comment>
<gene>
    <name evidence="1" type="ORF">LMF89_16690</name>
</gene>
<protein>
    <submittedName>
        <fullName evidence="1">Transcriptional regulator GutM</fullName>
    </submittedName>
</protein>
<dbReference type="RefSeq" id="WP_229536059.1">
    <property type="nucleotide sequence ID" value="NZ_JAJHJB010000025.1"/>
</dbReference>
<keyword evidence="2" id="KW-1185">Reference proteome</keyword>
<organism evidence="1 2">
    <name type="scientific">Pelosinus baikalensis</name>
    <dbReference type="NCBI Taxonomy" id="2892015"/>
    <lineage>
        <taxon>Bacteria</taxon>
        <taxon>Bacillati</taxon>
        <taxon>Bacillota</taxon>
        <taxon>Negativicutes</taxon>
        <taxon>Selenomonadales</taxon>
        <taxon>Sporomusaceae</taxon>
        <taxon>Pelosinus</taxon>
    </lineage>
</organism>